<keyword evidence="3" id="KW-0804">Transcription</keyword>
<dbReference type="Pfam" id="PF02311">
    <property type="entry name" value="AraC_binding"/>
    <property type="match status" value="1"/>
</dbReference>
<dbReference type="InterPro" id="IPR003313">
    <property type="entry name" value="AraC-bd"/>
</dbReference>
<feature type="domain" description="HTH araC/xylS-type" evidence="4">
    <location>
        <begin position="176"/>
        <end position="273"/>
    </location>
</feature>
<evidence type="ECO:0000256" key="1">
    <source>
        <dbReference type="ARBA" id="ARBA00023015"/>
    </source>
</evidence>
<reference evidence="6" key="1">
    <citation type="submission" date="2018-12" db="EMBL/GenBank/DDBJ databases">
        <title>Tengunoibacter tsumagoiensis gen. nov., sp. nov., Dictyobacter kobayashii sp. nov., D. alpinus sp. nov., and D. joshuensis sp. nov. and description of Dictyobacteraceae fam. nov. within the order Ktedonobacterales isolated from Tengu-no-mugimeshi.</title>
        <authorList>
            <person name="Wang C.M."/>
            <person name="Zheng Y."/>
            <person name="Sakai Y."/>
            <person name="Toyoda A."/>
            <person name="Minakuchi Y."/>
            <person name="Abe K."/>
            <person name="Yokota A."/>
            <person name="Yabe S."/>
        </authorList>
    </citation>
    <scope>NUCLEOTIDE SEQUENCE [LARGE SCALE GENOMIC DNA]</scope>
    <source>
        <strain evidence="6">Uno16</strain>
    </source>
</reference>
<dbReference type="InterPro" id="IPR009057">
    <property type="entry name" value="Homeodomain-like_sf"/>
</dbReference>
<dbReference type="SUPFAM" id="SSF46689">
    <property type="entry name" value="Homeodomain-like"/>
    <property type="match status" value="2"/>
</dbReference>
<evidence type="ECO:0000313" key="5">
    <source>
        <dbReference type="EMBL" id="GCE28697.1"/>
    </source>
</evidence>
<dbReference type="OrthoDB" id="183331at2"/>
<dbReference type="PROSITE" id="PS01124">
    <property type="entry name" value="HTH_ARAC_FAMILY_2"/>
    <property type="match status" value="1"/>
</dbReference>
<dbReference type="InterPro" id="IPR018060">
    <property type="entry name" value="HTH_AraC"/>
</dbReference>
<protein>
    <submittedName>
        <fullName evidence="5">AraC family transcriptional regulator</fullName>
    </submittedName>
</protein>
<gene>
    <name evidence="5" type="ORF">KDA_41810</name>
</gene>
<dbReference type="GO" id="GO:0003700">
    <property type="term" value="F:DNA-binding transcription factor activity"/>
    <property type="evidence" value="ECO:0007669"/>
    <property type="project" value="InterPro"/>
</dbReference>
<dbReference type="SUPFAM" id="SSF51215">
    <property type="entry name" value="Regulatory protein AraC"/>
    <property type="match status" value="1"/>
</dbReference>
<name>A0A402BBP6_9CHLR</name>
<dbReference type="EMBL" id="BIFT01000001">
    <property type="protein sequence ID" value="GCE28697.1"/>
    <property type="molecule type" value="Genomic_DNA"/>
</dbReference>
<dbReference type="InterPro" id="IPR020449">
    <property type="entry name" value="Tscrpt_reg_AraC-type_HTH"/>
</dbReference>
<dbReference type="Proteomes" id="UP000287171">
    <property type="component" value="Unassembled WGS sequence"/>
</dbReference>
<dbReference type="GO" id="GO:0043565">
    <property type="term" value="F:sequence-specific DNA binding"/>
    <property type="evidence" value="ECO:0007669"/>
    <property type="project" value="InterPro"/>
</dbReference>
<evidence type="ECO:0000256" key="3">
    <source>
        <dbReference type="ARBA" id="ARBA00023163"/>
    </source>
</evidence>
<dbReference type="PANTHER" id="PTHR46796">
    <property type="entry name" value="HTH-TYPE TRANSCRIPTIONAL ACTIVATOR RHAS-RELATED"/>
    <property type="match status" value="1"/>
</dbReference>
<dbReference type="Pfam" id="PF12833">
    <property type="entry name" value="HTH_18"/>
    <property type="match status" value="1"/>
</dbReference>
<dbReference type="AlphaFoldDB" id="A0A402BBP6"/>
<dbReference type="SMART" id="SM00342">
    <property type="entry name" value="HTH_ARAC"/>
    <property type="match status" value="1"/>
</dbReference>
<keyword evidence="6" id="KW-1185">Reference proteome</keyword>
<dbReference type="PRINTS" id="PR00032">
    <property type="entry name" value="HTHARAC"/>
</dbReference>
<evidence type="ECO:0000259" key="4">
    <source>
        <dbReference type="PROSITE" id="PS01124"/>
    </source>
</evidence>
<dbReference type="InterPro" id="IPR037923">
    <property type="entry name" value="HTH-like"/>
</dbReference>
<evidence type="ECO:0000313" key="6">
    <source>
        <dbReference type="Proteomes" id="UP000287171"/>
    </source>
</evidence>
<evidence type="ECO:0000256" key="2">
    <source>
        <dbReference type="ARBA" id="ARBA00023125"/>
    </source>
</evidence>
<keyword evidence="2" id="KW-0238">DNA-binding</keyword>
<proteinExistence type="predicted"/>
<accession>A0A402BBP6</accession>
<organism evidence="5 6">
    <name type="scientific">Dictyobacter alpinus</name>
    <dbReference type="NCBI Taxonomy" id="2014873"/>
    <lineage>
        <taxon>Bacteria</taxon>
        <taxon>Bacillati</taxon>
        <taxon>Chloroflexota</taxon>
        <taxon>Ktedonobacteria</taxon>
        <taxon>Ktedonobacterales</taxon>
        <taxon>Dictyobacteraceae</taxon>
        <taxon>Dictyobacter</taxon>
    </lineage>
</organism>
<dbReference type="PANTHER" id="PTHR46796:SF2">
    <property type="entry name" value="TRANSCRIPTIONAL REGULATORY PROTEIN"/>
    <property type="match status" value="1"/>
</dbReference>
<sequence>MDKHTVTVWPYPQFLVERYVCTPGSPEVVAPHAHDDYQLCLSLEAACVYRYRGASHTVARGQLSLMHPGEVHATWDAEARPPQTSYHLIYLRPSLFQKVAEDVMRHNVNEPFFPNPILVDDNLIGLFRSLTRSLEYGGEPLQYEIQLSDFLTTLLTHTAQNRVTLRNIPSAPEAVQRVRAFLHETNSYGVRLEDLAQVAGVSPYHLAHLFRRHVGLSPYAYHLQVRVERAKFLLAHGVSIAQVVQKTGFYDQSRFGRYFKRLVGVTPAQYQVAQDLPRQFKASVQ</sequence>
<dbReference type="InterPro" id="IPR050204">
    <property type="entry name" value="AraC_XylS_family_regulators"/>
</dbReference>
<dbReference type="Gene3D" id="1.10.10.60">
    <property type="entry name" value="Homeodomain-like"/>
    <property type="match status" value="2"/>
</dbReference>
<dbReference type="RefSeq" id="WP_126628882.1">
    <property type="nucleotide sequence ID" value="NZ_BIFT01000001.1"/>
</dbReference>
<keyword evidence="1" id="KW-0805">Transcription regulation</keyword>
<comment type="caution">
    <text evidence="5">The sequence shown here is derived from an EMBL/GenBank/DDBJ whole genome shotgun (WGS) entry which is preliminary data.</text>
</comment>